<dbReference type="InterPro" id="IPR050382">
    <property type="entry name" value="MFS_Na/Anion_cotransporter"/>
</dbReference>
<dbReference type="PROSITE" id="PS50850">
    <property type="entry name" value="MFS"/>
    <property type="match status" value="1"/>
</dbReference>
<keyword evidence="2 5" id="KW-0812">Transmembrane</keyword>
<feature type="transmembrane region" description="Helical" evidence="5">
    <location>
        <begin position="66"/>
        <end position="87"/>
    </location>
</feature>
<evidence type="ECO:0000256" key="3">
    <source>
        <dbReference type="ARBA" id="ARBA00022989"/>
    </source>
</evidence>
<comment type="caution">
    <text evidence="7">The sequence shown here is derived from an EMBL/GenBank/DDBJ whole genome shotgun (WGS) entry which is preliminary data.</text>
</comment>
<evidence type="ECO:0000256" key="4">
    <source>
        <dbReference type="ARBA" id="ARBA00023136"/>
    </source>
</evidence>
<dbReference type="InterPro" id="IPR011701">
    <property type="entry name" value="MFS"/>
</dbReference>
<organism evidence="7 8">
    <name type="scientific">Actinomadura yumaensis</name>
    <dbReference type="NCBI Taxonomy" id="111807"/>
    <lineage>
        <taxon>Bacteria</taxon>
        <taxon>Bacillati</taxon>
        <taxon>Actinomycetota</taxon>
        <taxon>Actinomycetes</taxon>
        <taxon>Streptosporangiales</taxon>
        <taxon>Thermomonosporaceae</taxon>
        <taxon>Actinomadura</taxon>
    </lineage>
</organism>
<feature type="transmembrane region" description="Helical" evidence="5">
    <location>
        <begin position="406"/>
        <end position="426"/>
    </location>
</feature>
<proteinExistence type="predicted"/>
<accession>A0ABW2CUQ7</accession>
<dbReference type="PANTHER" id="PTHR11662">
    <property type="entry name" value="SOLUTE CARRIER FAMILY 17"/>
    <property type="match status" value="1"/>
</dbReference>
<dbReference type="InterPro" id="IPR020846">
    <property type="entry name" value="MFS_dom"/>
</dbReference>
<evidence type="ECO:0000259" key="6">
    <source>
        <dbReference type="PROSITE" id="PS50850"/>
    </source>
</evidence>
<evidence type="ECO:0000313" key="8">
    <source>
        <dbReference type="Proteomes" id="UP001596380"/>
    </source>
</evidence>
<dbReference type="Gene3D" id="1.20.1250.20">
    <property type="entry name" value="MFS general substrate transporter like domains"/>
    <property type="match status" value="2"/>
</dbReference>
<feature type="transmembrane region" description="Helical" evidence="5">
    <location>
        <begin position="26"/>
        <end position="46"/>
    </location>
</feature>
<dbReference type="RefSeq" id="WP_378047440.1">
    <property type="nucleotide sequence ID" value="NZ_JBHSXE010000001.1"/>
</dbReference>
<feature type="transmembrane region" description="Helical" evidence="5">
    <location>
        <begin position="308"/>
        <end position="332"/>
    </location>
</feature>
<gene>
    <name evidence="7" type="ORF">ACFQKB_37365</name>
</gene>
<evidence type="ECO:0000256" key="2">
    <source>
        <dbReference type="ARBA" id="ARBA00022692"/>
    </source>
</evidence>
<dbReference type="SUPFAM" id="SSF103473">
    <property type="entry name" value="MFS general substrate transporter"/>
    <property type="match status" value="1"/>
</dbReference>
<evidence type="ECO:0000256" key="5">
    <source>
        <dbReference type="SAM" id="Phobius"/>
    </source>
</evidence>
<evidence type="ECO:0000256" key="1">
    <source>
        <dbReference type="ARBA" id="ARBA00004651"/>
    </source>
</evidence>
<comment type="subcellular location">
    <subcellularLocation>
        <location evidence="1">Cell membrane</location>
        <topology evidence="1">Multi-pass membrane protein</topology>
    </subcellularLocation>
</comment>
<feature type="transmembrane region" description="Helical" evidence="5">
    <location>
        <begin position="371"/>
        <end position="394"/>
    </location>
</feature>
<dbReference type="InterPro" id="IPR036259">
    <property type="entry name" value="MFS_trans_sf"/>
</dbReference>
<feature type="transmembrane region" description="Helical" evidence="5">
    <location>
        <begin position="94"/>
        <end position="121"/>
    </location>
</feature>
<feature type="transmembrane region" description="Helical" evidence="5">
    <location>
        <begin position="232"/>
        <end position="252"/>
    </location>
</feature>
<keyword evidence="8" id="KW-1185">Reference proteome</keyword>
<evidence type="ECO:0000313" key="7">
    <source>
        <dbReference type="EMBL" id="MFC6885479.1"/>
    </source>
</evidence>
<dbReference type="Pfam" id="PF07690">
    <property type="entry name" value="MFS_1"/>
    <property type="match status" value="1"/>
</dbReference>
<feature type="domain" description="Major facilitator superfamily (MFS) profile" evidence="6">
    <location>
        <begin position="29"/>
        <end position="430"/>
    </location>
</feature>
<sequence length="452" mass="46882">MALESQAAPARGPGARRDVRATRRRGWTVTVLFLLFMLINFADKAVTGLAGVEIKRDLGLGEQEFGLVQSSFFWLFAVGAITVGGLSDRIRARWLVAGLMLLWCLSLVPLAGSVGLVVLIACRATLGFAEGPAPALANRIVHTWFPARERGLPSSVVITGASLGPLIAAPTLSRLIDAYSWHTAFLVLAAVGLLWLVLWLTLGGEGPEGAPGTGEATAAAVTLPARVPYRMIFTSGTVLGLMAMSFCSYMSTTLKVSWLPLYLKEGLGYRSGTASLLVTLPYGAAVALTLAVGWYSGRLVRRGVSSRIARGLLSGGLIAAAGACMVLFTQIGKGPLQMAVLTLAFSLNTAAWGVVVSALSDVVPRAQRGTALGAFVAVYSMGGVLAPIMLGSFVGSAATKAEGYGHGFLATGVIMLVGALAALPFVNPERDARRIADAAGAAPAPGTEGEGR</sequence>
<keyword evidence="4 5" id="KW-0472">Membrane</keyword>
<dbReference type="Proteomes" id="UP001596380">
    <property type="component" value="Unassembled WGS sequence"/>
</dbReference>
<feature type="transmembrane region" description="Helical" evidence="5">
    <location>
        <begin position="179"/>
        <end position="202"/>
    </location>
</feature>
<dbReference type="EMBL" id="JBHSXS010000038">
    <property type="protein sequence ID" value="MFC6885479.1"/>
    <property type="molecule type" value="Genomic_DNA"/>
</dbReference>
<name>A0ABW2CUQ7_9ACTN</name>
<keyword evidence="3 5" id="KW-1133">Transmembrane helix</keyword>
<feature type="transmembrane region" description="Helical" evidence="5">
    <location>
        <begin position="338"/>
        <end position="359"/>
    </location>
</feature>
<feature type="transmembrane region" description="Helical" evidence="5">
    <location>
        <begin position="272"/>
        <end position="296"/>
    </location>
</feature>
<dbReference type="PANTHER" id="PTHR11662:SF450">
    <property type="entry name" value="BLR1003 PROTEIN"/>
    <property type="match status" value="1"/>
</dbReference>
<protein>
    <submittedName>
        <fullName evidence="7">MFS transporter</fullName>
    </submittedName>
</protein>
<reference evidence="8" key="1">
    <citation type="journal article" date="2019" name="Int. J. Syst. Evol. Microbiol.">
        <title>The Global Catalogue of Microorganisms (GCM) 10K type strain sequencing project: providing services to taxonomists for standard genome sequencing and annotation.</title>
        <authorList>
            <consortium name="The Broad Institute Genomics Platform"/>
            <consortium name="The Broad Institute Genome Sequencing Center for Infectious Disease"/>
            <person name="Wu L."/>
            <person name="Ma J."/>
        </authorList>
    </citation>
    <scope>NUCLEOTIDE SEQUENCE [LARGE SCALE GENOMIC DNA]</scope>
    <source>
        <strain evidence="8">JCM 3369</strain>
    </source>
</reference>